<evidence type="ECO:0000259" key="1">
    <source>
        <dbReference type="Pfam" id="PF00155"/>
    </source>
</evidence>
<accession>A0A919NF79</accession>
<organism evidence="2 3">
    <name type="scientific">Paractinoplanes tereljensis</name>
    <dbReference type="NCBI Taxonomy" id="571912"/>
    <lineage>
        <taxon>Bacteria</taxon>
        <taxon>Bacillati</taxon>
        <taxon>Actinomycetota</taxon>
        <taxon>Actinomycetes</taxon>
        <taxon>Micromonosporales</taxon>
        <taxon>Micromonosporaceae</taxon>
        <taxon>Paractinoplanes</taxon>
    </lineage>
</organism>
<name>A0A919NF79_9ACTN</name>
<keyword evidence="3" id="KW-1185">Reference proteome</keyword>
<dbReference type="EMBL" id="BOMY01000001">
    <property type="protein sequence ID" value="GIF17348.1"/>
    <property type="molecule type" value="Genomic_DNA"/>
</dbReference>
<comment type="caution">
    <text evidence="2">The sequence shown here is derived from an EMBL/GenBank/DDBJ whole genome shotgun (WGS) entry which is preliminary data.</text>
</comment>
<protein>
    <recommendedName>
        <fullName evidence="1">Aminotransferase class I/classII large domain-containing protein</fullName>
    </recommendedName>
</protein>
<feature type="domain" description="Aminotransferase class I/classII large" evidence="1">
    <location>
        <begin position="59"/>
        <end position="363"/>
    </location>
</feature>
<dbReference type="InterPro" id="IPR015424">
    <property type="entry name" value="PyrdxlP-dep_Trfase"/>
</dbReference>
<dbReference type="InterPro" id="IPR004839">
    <property type="entry name" value="Aminotransferase_I/II_large"/>
</dbReference>
<reference evidence="2" key="1">
    <citation type="submission" date="2021-01" db="EMBL/GenBank/DDBJ databases">
        <title>Whole genome shotgun sequence of Actinoplanes tereljensis NBRC 105297.</title>
        <authorList>
            <person name="Komaki H."/>
            <person name="Tamura T."/>
        </authorList>
    </citation>
    <scope>NUCLEOTIDE SEQUENCE</scope>
    <source>
        <strain evidence="2">NBRC 105297</strain>
    </source>
</reference>
<dbReference type="Pfam" id="PF00155">
    <property type="entry name" value="Aminotran_1_2"/>
    <property type="match status" value="1"/>
</dbReference>
<dbReference type="InterPro" id="IPR015422">
    <property type="entry name" value="PyrdxlP-dep_Trfase_small"/>
</dbReference>
<evidence type="ECO:0000313" key="3">
    <source>
        <dbReference type="Proteomes" id="UP000623608"/>
    </source>
</evidence>
<dbReference type="Proteomes" id="UP000623608">
    <property type="component" value="Unassembled WGS sequence"/>
</dbReference>
<dbReference type="RefSeq" id="WP_203797257.1">
    <property type="nucleotide sequence ID" value="NZ_BOMY01000001.1"/>
</dbReference>
<dbReference type="InterPro" id="IPR015421">
    <property type="entry name" value="PyrdxlP-dep_Trfase_major"/>
</dbReference>
<sequence length="379" mass="42361">MNRHPNLTRYERDGLALEFNLTDGHARQGQDAAQDEIRCRLPELYLISDQSRQLEAEREFQAAFFELAGQGTAATDPHTLLCTSASLATDLVATFLHRRRLSVSLMQPCFDNLATIMARRRVRMTPLDEEVFAPPRSGAAGTDAVFLVLPNNPTGFVLDRDGFTRLARRCAAEGQILILDWTFRFFSDLDGWDQYAVLRDTGVSYVCIEDTGKTWPTLDLKCSILASSPDLYPEILEVHNDVLLNVSPFVLRLVREYILDSLRRGLDVSVRRPVAVNRALLRETLAGTVLTPVPAPAAVSVEWVRIDDPELDSADVVELLAEQGIGILPGDHFFWAESARGRRHVRFALARDPRMFAALCDRIAAASTLRPVPRRPLVA</sequence>
<dbReference type="SUPFAM" id="SSF53383">
    <property type="entry name" value="PLP-dependent transferases"/>
    <property type="match status" value="1"/>
</dbReference>
<gene>
    <name evidence="2" type="ORF">Ate02nite_00780</name>
</gene>
<proteinExistence type="predicted"/>
<evidence type="ECO:0000313" key="2">
    <source>
        <dbReference type="EMBL" id="GIF17348.1"/>
    </source>
</evidence>
<dbReference type="Gene3D" id="3.90.1150.10">
    <property type="entry name" value="Aspartate Aminotransferase, domain 1"/>
    <property type="match status" value="1"/>
</dbReference>
<dbReference type="Gene3D" id="3.40.640.10">
    <property type="entry name" value="Type I PLP-dependent aspartate aminotransferase-like (Major domain)"/>
    <property type="match status" value="1"/>
</dbReference>
<dbReference type="GO" id="GO:0030170">
    <property type="term" value="F:pyridoxal phosphate binding"/>
    <property type="evidence" value="ECO:0007669"/>
    <property type="project" value="InterPro"/>
</dbReference>
<dbReference type="AlphaFoldDB" id="A0A919NF79"/>